<proteinExistence type="predicted"/>
<organism evidence="2 3">
    <name type="scientific">Verrucomicrobia subdivision 6 bacterium BACL9 MAG-120820-bin42</name>
    <dbReference type="NCBI Taxonomy" id="1655634"/>
    <lineage>
        <taxon>Bacteria</taxon>
        <taxon>Pseudomonadati</taxon>
        <taxon>Verrucomicrobiota</taxon>
        <taxon>Verrucomicrobiia</taxon>
        <taxon>Verrucomicrobiales</taxon>
        <taxon>Verrucomicrobia subdivision 6</taxon>
    </lineage>
</organism>
<dbReference type="EMBL" id="LIDM01000339">
    <property type="protein sequence ID" value="KRP31448.1"/>
    <property type="molecule type" value="Genomic_DNA"/>
</dbReference>
<evidence type="ECO:0000256" key="1">
    <source>
        <dbReference type="SAM" id="MobiDB-lite"/>
    </source>
</evidence>
<sequence>MGERADVGFFGGATGDEPDGAGVAEESVGGGNSPNAQLGNEVRGDEEFFFLESGRVGKKGGGVAVVSDSEKDEIEAGWIA</sequence>
<name>A0A0R2X5U9_9BACT</name>
<protein>
    <submittedName>
        <fullName evidence="2">Uncharacterized protein</fullName>
    </submittedName>
</protein>
<reference evidence="2 3" key="1">
    <citation type="submission" date="2015-10" db="EMBL/GenBank/DDBJ databases">
        <title>Metagenome-Assembled Genomes uncover a global brackish microbiome.</title>
        <authorList>
            <person name="Hugerth L.W."/>
            <person name="Larsson J."/>
            <person name="Alneberg J."/>
            <person name="Lindh M.V."/>
            <person name="Legrand C."/>
            <person name="Pinhassi J."/>
            <person name="Andersson A.F."/>
        </authorList>
    </citation>
    <scope>NUCLEOTIDE SEQUENCE [LARGE SCALE GENOMIC DNA]</scope>
    <source>
        <strain evidence="2">BACL9 MAG-120820-bin42</strain>
    </source>
</reference>
<feature type="region of interest" description="Disordered" evidence="1">
    <location>
        <begin position="1"/>
        <end position="40"/>
    </location>
</feature>
<dbReference type="Proteomes" id="UP000051557">
    <property type="component" value="Unassembled WGS sequence"/>
</dbReference>
<evidence type="ECO:0000313" key="3">
    <source>
        <dbReference type="Proteomes" id="UP000051557"/>
    </source>
</evidence>
<evidence type="ECO:0000313" key="2">
    <source>
        <dbReference type="EMBL" id="KRP31448.1"/>
    </source>
</evidence>
<gene>
    <name evidence="2" type="ORF">ABS32_07215</name>
</gene>
<comment type="caution">
    <text evidence="2">The sequence shown here is derived from an EMBL/GenBank/DDBJ whole genome shotgun (WGS) entry which is preliminary data.</text>
</comment>
<accession>A0A0R2X5U9</accession>
<dbReference type="AlphaFoldDB" id="A0A0R2X5U9"/>